<dbReference type="Gene3D" id="3.40.50.720">
    <property type="entry name" value="NAD(P)-binding Rossmann-like Domain"/>
    <property type="match status" value="1"/>
</dbReference>
<dbReference type="GO" id="GO:0016020">
    <property type="term" value="C:membrane"/>
    <property type="evidence" value="ECO:0007669"/>
    <property type="project" value="TreeGrafter"/>
</dbReference>
<evidence type="ECO:0000313" key="4">
    <source>
        <dbReference type="Proteomes" id="UP000237684"/>
    </source>
</evidence>
<organism evidence="3 4">
    <name type="scientific">Abditibacterium utsteinense</name>
    <dbReference type="NCBI Taxonomy" id="1960156"/>
    <lineage>
        <taxon>Bacteria</taxon>
        <taxon>Pseudomonadati</taxon>
        <taxon>Abditibacteriota</taxon>
        <taxon>Abditibacteriia</taxon>
        <taxon>Abditibacteriales</taxon>
        <taxon>Abditibacteriaceae</taxon>
        <taxon>Abditibacterium</taxon>
    </lineage>
</organism>
<dbReference type="SUPFAM" id="SSF51735">
    <property type="entry name" value="NAD(P)-binding Rossmann-fold domains"/>
    <property type="match status" value="1"/>
</dbReference>
<gene>
    <name evidence="3" type="ORF">B1R32_11639</name>
</gene>
<dbReference type="PANTHER" id="PTHR44196:SF1">
    <property type="entry name" value="DEHYDROGENASE_REDUCTASE SDR FAMILY MEMBER 7B"/>
    <property type="match status" value="1"/>
</dbReference>
<dbReference type="NCBIfam" id="NF005489">
    <property type="entry name" value="PRK07102.1"/>
    <property type="match status" value="1"/>
</dbReference>
<evidence type="ECO:0000256" key="1">
    <source>
        <dbReference type="ARBA" id="ARBA00006484"/>
    </source>
</evidence>
<evidence type="ECO:0000313" key="3">
    <source>
        <dbReference type="EMBL" id="PQV63062.1"/>
    </source>
</evidence>
<sequence length="249" mass="27548">MSDKTFSKGARILILGATSGIARACMLEWARRGSDLVLAGRDLEELQILANDARIRFGVRVEIVEFQAQDFDSHPEFLGRCGEIDGVICAIGSMPPQDEMERDWKACRAMIEINYTSCVSVLNLVANDFEVRKRGFIVILSSVAGERARKSNYLYGSAKAGISAYAEGLRARLFASGVSVTTILPGPVDTAMTWGMDKLPLLVPPEKVAADIYRGARRKSDVVFSPAPWRLIFAILRVVPSFVWKRLDF</sequence>
<dbReference type="PROSITE" id="PS00061">
    <property type="entry name" value="ADH_SHORT"/>
    <property type="match status" value="1"/>
</dbReference>
<dbReference type="PANTHER" id="PTHR44196">
    <property type="entry name" value="DEHYDROGENASE/REDUCTASE SDR FAMILY MEMBER 7B"/>
    <property type="match status" value="1"/>
</dbReference>
<accession>A0A2S8SQI0</accession>
<comment type="similarity">
    <text evidence="1">Belongs to the short-chain dehydrogenases/reductases (SDR) family.</text>
</comment>
<dbReference type="GO" id="GO:0016491">
    <property type="term" value="F:oxidoreductase activity"/>
    <property type="evidence" value="ECO:0007669"/>
    <property type="project" value="UniProtKB-KW"/>
</dbReference>
<name>A0A2S8SQI0_9BACT</name>
<protein>
    <recommendedName>
        <fullName evidence="5">Short-chain dehydrogenase</fullName>
    </recommendedName>
</protein>
<dbReference type="InterPro" id="IPR020904">
    <property type="entry name" value="Sc_DH/Rdtase_CS"/>
</dbReference>
<keyword evidence="2" id="KW-0560">Oxidoreductase</keyword>
<dbReference type="AlphaFoldDB" id="A0A2S8SQI0"/>
<dbReference type="Proteomes" id="UP000237684">
    <property type="component" value="Unassembled WGS sequence"/>
</dbReference>
<dbReference type="EMBL" id="NIGF01000016">
    <property type="protein sequence ID" value="PQV63062.1"/>
    <property type="molecule type" value="Genomic_DNA"/>
</dbReference>
<reference evidence="3 4" key="1">
    <citation type="journal article" date="2018" name="Syst. Appl. Microbiol.">
        <title>Abditibacterium utsteinense sp. nov., the first cultivated member of candidate phylum FBP, isolated from ice-free Antarctic soil samples.</title>
        <authorList>
            <person name="Tahon G."/>
            <person name="Tytgat B."/>
            <person name="Lebbe L."/>
            <person name="Carlier A."/>
            <person name="Willems A."/>
        </authorList>
    </citation>
    <scope>NUCLEOTIDE SEQUENCE [LARGE SCALE GENOMIC DNA]</scope>
    <source>
        <strain evidence="3 4">LMG 29911</strain>
    </source>
</reference>
<comment type="caution">
    <text evidence="3">The sequence shown here is derived from an EMBL/GenBank/DDBJ whole genome shotgun (WGS) entry which is preliminary data.</text>
</comment>
<dbReference type="InterPro" id="IPR036291">
    <property type="entry name" value="NAD(P)-bd_dom_sf"/>
</dbReference>
<dbReference type="InterPro" id="IPR002347">
    <property type="entry name" value="SDR_fam"/>
</dbReference>
<evidence type="ECO:0008006" key="5">
    <source>
        <dbReference type="Google" id="ProtNLM"/>
    </source>
</evidence>
<dbReference type="PRINTS" id="PR00081">
    <property type="entry name" value="GDHRDH"/>
</dbReference>
<dbReference type="RefSeq" id="WP_106380804.1">
    <property type="nucleotide sequence ID" value="NZ_NIGF01000016.1"/>
</dbReference>
<keyword evidence="4" id="KW-1185">Reference proteome</keyword>
<dbReference type="Pfam" id="PF00106">
    <property type="entry name" value="adh_short"/>
    <property type="match status" value="1"/>
</dbReference>
<proteinExistence type="inferred from homology"/>
<evidence type="ECO:0000256" key="2">
    <source>
        <dbReference type="ARBA" id="ARBA00023002"/>
    </source>
</evidence>
<dbReference type="InParanoid" id="A0A2S8SQI0"/>
<dbReference type="OrthoDB" id="9804952at2"/>